<dbReference type="CDD" id="cd16327">
    <property type="entry name" value="RseB"/>
    <property type="match status" value="1"/>
</dbReference>
<dbReference type="PANTHER" id="PTHR38782:SF1">
    <property type="entry name" value="SIGMA-E FACTOR REGULATORY PROTEIN RSEB"/>
    <property type="match status" value="1"/>
</dbReference>
<dbReference type="PIRSF" id="PIRSF005427">
    <property type="entry name" value="RseB"/>
    <property type="match status" value="1"/>
</dbReference>
<dbReference type="OrthoDB" id="7067274at2"/>
<organism evidence="8 9">
    <name type="scientific">Pelagibaculum spongiae</name>
    <dbReference type="NCBI Taxonomy" id="2080658"/>
    <lineage>
        <taxon>Bacteria</taxon>
        <taxon>Pseudomonadati</taxon>
        <taxon>Pseudomonadota</taxon>
        <taxon>Gammaproteobacteria</taxon>
        <taxon>Oceanospirillales</taxon>
        <taxon>Pelagibaculum</taxon>
    </lineage>
</organism>
<dbReference type="Proteomes" id="UP000244906">
    <property type="component" value="Unassembled WGS sequence"/>
</dbReference>
<proteinExistence type="inferred from homology"/>
<dbReference type="GO" id="GO:0045152">
    <property type="term" value="F:antisigma factor binding"/>
    <property type="evidence" value="ECO:0007669"/>
    <property type="project" value="TreeGrafter"/>
</dbReference>
<name>A0A2V1GPQ3_9GAMM</name>
<protein>
    <recommendedName>
        <fullName evidence="10">Transcriptional regulator</fullName>
    </recommendedName>
</protein>
<keyword evidence="3 5" id="KW-0732">Signal</keyword>
<evidence type="ECO:0000256" key="2">
    <source>
        <dbReference type="ARBA" id="ARBA00008150"/>
    </source>
</evidence>
<sequence length="313" mass="34596">MIRILLLLMCISTSAAAKPELQQILQQYLASQNHIGFIGEYAHAQNGDIESLRIFRGRDSNQAMATRLVYLTGPKREIIRDSLGEICLVREQGVTRIGSGEVPLPFSLPDNIKALNAYYQMRLAGEDRVAGRAVWKVLITPKDGFRYGYRLWLDQQQGVLLGFEKYNDQKILESMTFSSVTFPKQVNIPLPDGAASHVAQSSLVAAESSVKVNGVEWRTRWLPAGFTVKQPTMTHMELSSDTVKYQVYSDGLSAISVFVEKLADKKVTGAKQKTDGVMNAFSYAGKGFLVTAIGSVPMQTVQKVAMATVKEQP</sequence>
<feature type="domain" description="MucB/RseB N-terminal" evidence="6">
    <location>
        <begin position="22"/>
        <end position="186"/>
    </location>
</feature>
<dbReference type="AlphaFoldDB" id="A0A2V1GPQ3"/>
<comment type="caution">
    <text evidence="8">The sequence shown here is derived from an EMBL/GenBank/DDBJ whole genome shotgun (WGS) entry which is preliminary data.</text>
</comment>
<comment type="similarity">
    <text evidence="2">Belongs to the RseB family.</text>
</comment>
<evidence type="ECO:0000256" key="5">
    <source>
        <dbReference type="SAM" id="SignalP"/>
    </source>
</evidence>
<dbReference type="PANTHER" id="PTHR38782">
    <property type="match status" value="1"/>
</dbReference>
<evidence type="ECO:0008006" key="10">
    <source>
        <dbReference type="Google" id="ProtNLM"/>
    </source>
</evidence>
<evidence type="ECO:0000256" key="4">
    <source>
        <dbReference type="ARBA" id="ARBA00022764"/>
    </source>
</evidence>
<evidence type="ECO:0000313" key="9">
    <source>
        <dbReference type="Proteomes" id="UP000244906"/>
    </source>
</evidence>
<reference evidence="8 9" key="1">
    <citation type="submission" date="2018-04" db="EMBL/GenBank/DDBJ databases">
        <title>Thalassorhabdus spongiae gen. nov., sp. nov., isolated from a marine sponge in South-West Iceland.</title>
        <authorList>
            <person name="Knobloch S."/>
            <person name="Daussin A."/>
            <person name="Johannsson R."/>
            <person name="Marteinsson V.T."/>
        </authorList>
    </citation>
    <scope>NUCLEOTIDE SEQUENCE [LARGE SCALE GENOMIC DNA]</scope>
    <source>
        <strain evidence="8 9">Hp12</strain>
    </source>
</reference>
<evidence type="ECO:0000259" key="6">
    <source>
        <dbReference type="Pfam" id="PF03888"/>
    </source>
</evidence>
<dbReference type="GO" id="GO:0032885">
    <property type="term" value="P:regulation of polysaccharide biosynthetic process"/>
    <property type="evidence" value="ECO:0007669"/>
    <property type="project" value="TreeGrafter"/>
</dbReference>
<dbReference type="InterPro" id="IPR033436">
    <property type="entry name" value="MucB/RseB_C"/>
</dbReference>
<evidence type="ECO:0000256" key="3">
    <source>
        <dbReference type="ARBA" id="ARBA00022729"/>
    </source>
</evidence>
<dbReference type="EMBL" id="QDDL01000011">
    <property type="protein sequence ID" value="PVZ64939.1"/>
    <property type="molecule type" value="Genomic_DNA"/>
</dbReference>
<dbReference type="InterPro" id="IPR038484">
    <property type="entry name" value="MucB/RseB_C_sf"/>
</dbReference>
<feature type="domain" description="MucB/RseB C-terminal" evidence="7">
    <location>
        <begin position="215"/>
        <end position="306"/>
    </location>
</feature>
<dbReference type="RefSeq" id="WP_116688694.1">
    <property type="nucleotide sequence ID" value="NZ_CAWNYD010000011.1"/>
</dbReference>
<evidence type="ECO:0000256" key="1">
    <source>
        <dbReference type="ARBA" id="ARBA00004418"/>
    </source>
</evidence>
<feature type="chain" id="PRO_5015912797" description="Transcriptional regulator" evidence="5">
    <location>
        <begin position="18"/>
        <end position="313"/>
    </location>
</feature>
<evidence type="ECO:0000313" key="8">
    <source>
        <dbReference type="EMBL" id="PVZ64939.1"/>
    </source>
</evidence>
<dbReference type="Pfam" id="PF17188">
    <property type="entry name" value="MucB_RseB_C"/>
    <property type="match status" value="1"/>
</dbReference>
<evidence type="ECO:0000259" key="7">
    <source>
        <dbReference type="Pfam" id="PF17188"/>
    </source>
</evidence>
<dbReference type="GO" id="GO:0030288">
    <property type="term" value="C:outer membrane-bounded periplasmic space"/>
    <property type="evidence" value="ECO:0007669"/>
    <property type="project" value="TreeGrafter"/>
</dbReference>
<dbReference type="InterPro" id="IPR005588">
    <property type="entry name" value="MucB_RseB"/>
</dbReference>
<keyword evidence="9" id="KW-1185">Reference proteome</keyword>
<dbReference type="InterPro" id="IPR033434">
    <property type="entry name" value="MucB/RseB_N"/>
</dbReference>
<dbReference type="Pfam" id="PF03888">
    <property type="entry name" value="MucB_RseB"/>
    <property type="match status" value="1"/>
</dbReference>
<keyword evidence="4" id="KW-0574">Periplasm</keyword>
<dbReference type="Gene3D" id="3.30.200.100">
    <property type="entry name" value="MucB/RseB, C-terminal domain"/>
    <property type="match status" value="1"/>
</dbReference>
<accession>A0A2V1GPQ3</accession>
<gene>
    <name evidence="8" type="ORF">DC094_18930</name>
</gene>
<feature type="signal peptide" evidence="5">
    <location>
        <begin position="1"/>
        <end position="17"/>
    </location>
</feature>
<dbReference type="Gene3D" id="2.50.20.10">
    <property type="entry name" value="Lipoprotein localisation LolA/LolB/LppX"/>
    <property type="match status" value="1"/>
</dbReference>
<comment type="subcellular location">
    <subcellularLocation>
        <location evidence="1">Periplasm</location>
    </subcellularLocation>
</comment>